<dbReference type="PANTHER" id="PTHR43252:SF2">
    <property type="entry name" value="TRANSCRIPTION REGULATOR, PADR-LIKE FAMILY"/>
    <property type="match status" value="1"/>
</dbReference>
<dbReference type="RefSeq" id="WP_185064976.1">
    <property type="nucleotide sequence ID" value="NZ_BAABJP010000031.1"/>
</dbReference>
<dbReference type="InterPro" id="IPR036388">
    <property type="entry name" value="WH-like_DNA-bd_sf"/>
</dbReference>
<evidence type="ECO:0000259" key="1">
    <source>
        <dbReference type="Pfam" id="PF03551"/>
    </source>
</evidence>
<accession>A0ABP9QQ84</accession>
<protein>
    <submittedName>
        <fullName evidence="3">Helix-turn-helix transcriptional regulator</fullName>
    </submittedName>
</protein>
<dbReference type="InterPro" id="IPR005149">
    <property type="entry name" value="Tscrpt_reg_PadR_N"/>
</dbReference>
<sequence>MTELNATAASLLGFLHDGPKTGWDLLQEIDAGFRHFWNVTSSHVYRELKGLHERGYIQPEERSARDRQPYSITDEGRLAFAEWLAREPGGETMRIPLLVTLWFGDRLEPSLLREFLANHRKVNEERLERYRTAPADRMAADPYFAAVVEFGIAYEEAVLRWMDRLNDLPGLSS</sequence>
<dbReference type="PANTHER" id="PTHR43252">
    <property type="entry name" value="TRANSCRIPTIONAL REGULATOR YQJI"/>
    <property type="match status" value="1"/>
</dbReference>
<comment type="caution">
    <text evidence="3">The sequence shown here is derived from an EMBL/GenBank/DDBJ whole genome shotgun (WGS) entry which is preliminary data.</text>
</comment>
<name>A0ABP9QQ84_9PSEU</name>
<dbReference type="EMBL" id="BAABJP010000031">
    <property type="protein sequence ID" value="GAA5165700.1"/>
    <property type="molecule type" value="Genomic_DNA"/>
</dbReference>
<dbReference type="Pfam" id="PF03551">
    <property type="entry name" value="PadR"/>
    <property type="match status" value="1"/>
</dbReference>
<dbReference type="SUPFAM" id="SSF46785">
    <property type="entry name" value="Winged helix' DNA-binding domain"/>
    <property type="match status" value="1"/>
</dbReference>
<dbReference type="Gene3D" id="1.10.10.10">
    <property type="entry name" value="Winged helix-like DNA-binding domain superfamily/Winged helix DNA-binding domain"/>
    <property type="match status" value="1"/>
</dbReference>
<feature type="domain" description="Transcription regulator PadR C-terminal" evidence="2">
    <location>
        <begin position="93"/>
        <end position="164"/>
    </location>
</feature>
<dbReference type="InterPro" id="IPR018309">
    <property type="entry name" value="Tscrpt_reg_PadR_C"/>
</dbReference>
<evidence type="ECO:0000259" key="2">
    <source>
        <dbReference type="Pfam" id="PF10400"/>
    </source>
</evidence>
<organism evidence="3 4">
    <name type="scientific">Pseudonocardia eucalypti</name>
    <dbReference type="NCBI Taxonomy" id="648755"/>
    <lineage>
        <taxon>Bacteria</taxon>
        <taxon>Bacillati</taxon>
        <taxon>Actinomycetota</taxon>
        <taxon>Actinomycetes</taxon>
        <taxon>Pseudonocardiales</taxon>
        <taxon>Pseudonocardiaceae</taxon>
        <taxon>Pseudonocardia</taxon>
    </lineage>
</organism>
<proteinExistence type="predicted"/>
<feature type="domain" description="Transcription regulator PadR N-terminal" evidence="1">
    <location>
        <begin position="11"/>
        <end position="81"/>
    </location>
</feature>
<evidence type="ECO:0000313" key="4">
    <source>
        <dbReference type="Proteomes" id="UP001428817"/>
    </source>
</evidence>
<dbReference type="InterPro" id="IPR036390">
    <property type="entry name" value="WH_DNA-bd_sf"/>
</dbReference>
<gene>
    <name evidence="3" type="ORF">GCM10023321_56030</name>
</gene>
<dbReference type="Pfam" id="PF10400">
    <property type="entry name" value="Vir_act_alpha_C"/>
    <property type="match status" value="1"/>
</dbReference>
<dbReference type="Proteomes" id="UP001428817">
    <property type="component" value="Unassembled WGS sequence"/>
</dbReference>
<reference evidence="4" key="1">
    <citation type="journal article" date="2019" name="Int. J. Syst. Evol. Microbiol.">
        <title>The Global Catalogue of Microorganisms (GCM) 10K type strain sequencing project: providing services to taxonomists for standard genome sequencing and annotation.</title>
        <authorList>
            <consortium name="The Broad Institute Genomics Platform"/>
            <consortium name="The Broad Institute Genome Sequencing Center for Infectious Disease"/>
            <person name="Wu L."/>
            <person name="Ma J."/>
        </authorList>
    </citation>
    <scope>NUCLEOTIDE SEQUENCE [LARGE SCALE GENOMIC DNA]</scope>
    <source>
        <strain evidence="4">JCM 18303</strain>
    </source>
</reference>
<evidence type="ECO:0000313" key="3">
    <source>
        <dbReference type="EMBL" id="GAA5165700.1"/>
    </source>
</evidence>
<keyword evidence="4" id="KW-1185">Reference proteome</keyword>